<keyword evidence="6" id="KW-0067">ATP-binding</keyword>
<protein>
    <recommendedName>
        <fullName evidence="10">Protein kinase domain-containing protein</fullName>
    </recommendedName>
</protein>
<comment type="subcellular location">
    <subcellularLocation>
        <location evidence="1">Cell membrane</location>
        <topology evidence="1">Single-pass membrane protein</topology>
    </subcellularLocation>
</comment>
<dbReference type="Pfam" id="PF00069">
    <property type="entry name" value="Pkinase"/>
    <property type="match status" value="1"/>
</dbReference>
<evidence type="ECO:0000256" key="2">
    <source>
        <dbReference type="ARBA" id="ARBA00022475"/>
    </source>
</evidence>
<feature type="non-terminal residue" evidence="11">
    <location>
        <position position="222"/>
    </location>
</feature>
<keyword evidence="4" id="KW-0732">Signal</keyword>
<evidence type="ECO:0000313" key="11">
    <source>
        <dbReference type="EMBL" id="MBA0798743.1"/>
    </source>
</evidence>
<keyword evidence="12" id="KW-1185">Reference proteome</keyword>
<dbReference type="SUPFAM" id="SSF56112">
    <property type="entry name" value="Protein kinase-like (PK-like)"/>
    <property type="match status" value="1"/>
</dbReference>
<dbReference type="SMART" id="SM00220">
    <property type="entry name" value="S_TKc"/>
    <property type="match status" value="1"/>
</dbReference>
<dbReference type="GO" id="GO:0045087">
    <property type="term" value="P:innate immune response"/>
    <property type="evidence" value="ECO:0007669"/>
    <property type="project" value="InterPro"/>
</dbReference>
<dbReference type="Proteomes" id="UP000593560">
    <property type="component" value="Unassembled WGS sequence"/>
</dbReference>
<evidence type="ECO:0000256" key="4">
    <source>
        <dbReference type="ARBA" id="ARBA00022729"/>
    </source>
</evidence>
<dbReference type="OrthoDB" id="4062651at2759"/>
<dbReference type="EMBL" id="JABFAD010000005">
    <property type="protein sequence ID" value="MBA0798743.1"/>
    <property type="molecule type" value="Genomic_DNA"/>
</dbReference>
<evidence type="ECO:0000313" key="12">
    <source>
        <dbReference type="Proteomes" id="UP000593560"/>
    </source>
</evidence>
<keyword evidence="5" id="KW-0547">Nucleotide-binding</keyword>
<keyword evidence="9" id="KW-1015">Disulfide bond</keyword>
<keyword evidence="8" id="KW-0472">Membrane</keyword>
<evidence type="ECO:0000256" key="7">
    <source>
        <dbReference type="ARBA" id="ARBA00022989"/>
    </source>
</evidence>
<dbReference type="InterPro" id="IPR044812">
    <property type="entry name" value="CERK1/LYK3-like"/>
</dbReference>
<evidence type="ECO:0000259" key="10">
    <source>
        <dbReference type="PROSITE" id="PS50011"/>
    </source>
</evidence>
<proteinExistence type="predicted"/>
<evidence type="ECO:0000256" key="6">
    <source>
        <dbReference type="ARBA" id="ARBA00022840"/>
    </source>
</evidence>
<keyword evidence="7" id="KW-1133">Transmembrane helix</keyword>
<name>A0A7J9GME6_9ROSI</name>
<evidence type="ECO:0000256" key="8">
    <source>
        <dbReference type="ARBA" id="ARBA00023136"/>
    </source>
</evidence>
<comment type="caution">
    <text evidence="11">The sequence shown here is derived from an EMBL/GenBank/DDBJ whole genome shotgun (WGS) entry which is preliminary data.</text>
</comment>
<dbReference type="FunFam" id="1.10.510.10:FF:000468">
    <property type="entry name" value="PTI1-like tyrosine-protein kinase 3"/>
    <property type="match status" value="1"/>
</dbReference>
<dbReference type="GO" id="GO:0019199">
    <property type="term" value="F:transmembrane receptor protein kinase activity"/>
    <property type="evidence" value="ECO:0007669"/>
    <property type="project" value="InterPro"/>
</dbReference>
<dbReference type="PROSITE" id="PS50011">
    <property type="entry name" value="PROTEIN_KINASE_DOM"/>
    <property type="match status" value="1"/>
</dbReference>
<feature type="domain" description="Protein kinase" evidence="10">
    <location>
        <begin position="1"/>
        <end position="222"/>
    </location>
</feature>
<dbReference type="Gene3D" id="1.10.510.10">
    <property type="entry name" value="Transferase(Phosphotransferase) domain 1"/>
    <property type="match status" value="1"/>
</dbReference>
<dbReference type="PROSITE" id="PS00108">
    <property type="entry name" value="PROTEIN_KINASE_ST"/>
    <property type="match status" value="1"/>
</dbReference>
<organism evidence="11 12">
    <name type="scientific">Gossypium harknessii</name>
    <dbReference type="NCBI Taxonomy" id="34285"/>
    <lineage>
        <taxon>Eukaryota</taxon>
        <taxon>Viridiplantae</taxon>
        <taxon>Streptophyta</taxon>
        <taxon>Embryophyta</taxon>
        <taxon>Tracheophyta</taxon>
        <taxon>Spermatophyta</taxon>
        <taxon>Magnoliopsida</taxon>
        <taxon>eudicotyledons</taxon>
        <taxon>Gunneridae</taxon>
        <taxon>Pentapetalae</taxon>
        <taxon>rosids</taxon>
        <taxon>malvids</taxon>
        <taxon>Malvales</taxon>
        <taxon>Malvaceae</taxon>
        <taxon>Malvoideae</taxon>
        <taxon>Gossypium</taxon>
    </lineage>
</organism>
<dbReference type="GO" id="GO:0005886">
    <property type="term" value="C:plasma membrane"/>
    <property type="evidence" value="ECO:0007669"/>
    <property type="project" value="UniProtKB-SubCell"/>
</dbReference>
<dbReference type="PANTHER" id="PTHR46204:SF8">
    <property type="entry name" value="PROTEIN KINASE DOMAIN-CONTAINING PROTEIN"/>
    <property type="match status" value="1"/>
</dbReference>
<reference evidence="11 12" key="1">
    <citation type="journal article" date="2019" name="Genome Biol. Evol.">
        <title>Insights into the evolution of the New World diploid cottons (Gossypium, subgenus Houzingenia) based on genome sequencing.</title>
        <authorList>
            <person name="Grover C.E."/>
            <person name="Arick M.A. 2nd"/>
            <person name="Thrash A."/>
            <person name="Conover J.L."/>
            <person name="Sanders W.S."/>
            <person name="Peterson D.G."/>
            <person name="Frelichowski J.E."/>
            <person name="Scheffler J.A."/>
            <person name="Scheffler B.E."/>
            <person name="Wendel J.F."/>
        </authorList>
    </citation>
    <scope>NUCLEOTIDE SEQUENCE [LARGE SCALE GENOMIC DNA]</scope>
    <source>
        <strain evidence="11">0</strain>
        <tissue evidence="11">Leaf</tissue>
    </source>
</reference>
<dbReference type="Gene3D" id="3.30.200.20">
    <property type="entry name" value="Phosphorylase Kinase, domain 1"/>
    <property type="match status" value="1"/>
</dbReference>
<dbReference type="AlphaFoldDB" id="A0A7J9GME6"/>
<dbReference type="PANTHER" id="PTHR46204">
    <property type="entry name" value="CHITIN ELICITOR RECEPTOR KINASE 1-RELATED"/>
    <property type="match status" value="1"/>
</dbReference>
<evidence type="ECO:0000256" key="5">
    <source>
        <dbReference type="ARBA" id="ARBA00022741"/>
    </source>
</evidence>
<dbReference type="InterPro" id="IPR011009">
    <property type="entry name" value="Kinase-like_dom_sf"/>
</dbReference>
<gene>
    <name evidence="11" type="ORF">Gohar_009303</name>
</gene>
<evidence type="ECO:0000256" key="3">
    <source>
        <dbReference type="ARBA" id="ARBA00022692"/>
    </source>
</evidence>
<keyword evidence="3" id="KW-0812">Transmembrane</keyword>
<dbReference type="InterPro" id="IPR000719">
    <property type="entry name" value="Prot_kinase_dom"/>
</dbReference>
<evidence type="ECO:0000256" key="9">
    <source>
        <dbReference type="ARBA" id="ARBA00023157"/>
    </source>
</evidence>
<keyword evidence="2" id="KW-1003">Cell membrane</keyword>
<dbReference type="InterPro" id="IPR008271">
    <property type="entry name" value="Ser/Thr_kinase_AS"/>
</dbReference>
<accession>A0A7J9GME6</accession>
<evidence type="ECO:0000256" key="1">
    <source>
        <dbReference type="ARBA" id="ARBA00004162"/>
    </source>
</evidence>
<dbReference type="GO" id="GO:0005524">
    <property type="term" value="F:ATP binding"/>
    <property type="evidence" value="ECO:0007669"/>
    <property type="project" value="UniProtKB-KW"/>
</dbReference>
<sequence length="222" mass="24934">MKSSKSKEFFAELKVLCKVHHINVVELLGFASGDDHLYLVYEYVQNGSLNDHLHEPLLKGHQPLSWTARAQIALDAAKGIEYIHDHTKARYVHRDIKTSNILLDKGLRAKVADFGLAKLVERTNEEDLLATRLVGTPGYLPPESVMELQVTPKTDVFAFGVVLAELITGQRALVRDNKEPNKMRSLITVVNNVFEEENPESALEEVIDGSLRGSYPIEDVYK</sequence>